<protein>
    <recommendedName>
        <fullName evidence="3">Cyclin N-terminal domain-containing protein</fullName>
    </recommendedName>
</protein>
<comment type="caution">
    <text evidence="1">The sequence shown here is derived from an EMBL/GenBank/DDBJ whole genome shotgun (WGS) entry which is preliminary data.</text>
</comment>
<dbReference type="PANTHER" id="PTHR15615:SF27">
    <property type="entry name" value="PHO85 CYCLIN CLG1"/>
    <property type="match status" value="1"/>
</dbReference>
<dbReference type="Proteomes" id="UP000245609">
    <property type="component" value="Unassembled WGS sequence"/>
</dbReference>
<dbReference type="GO" id="GO:0019901">
    <property type="term" value="F:protein kinase binding"/>
    <property type="evidence" value="ECO:0007669"/>
    <property type="project" value="InterPro"/>
</dbReference>
<evidence type="ECO:0008006" key="3">
    <source>
        <dbReference type="Google" id="ProtNLM"/>
    </source>
</evidence>
<dbReference type="GO" id="GO:0000307">
    <property type="term" value="C:cyclin-dependent protein kinase holoenzyme complex"/>
    <property type="evidence" value="ECO:0007669"/>
    <property type="project" value="TreeGrafter"/>
</dbReference>
<evidence type="ECO:0000313" key="1">
    <source>
        <dbReference type="EMBL" id="PVV01690.1"/>
    </source>
</evidence>
<accession>A0A2T9ZAW1</accession>
<dbReference type="Gene3D" id="1.10.472.10">
    <property type="entry name" value="Cyclin-like"/>
    <property type="match status" value="1"/>
</dbReference>
<dbReference type="GO" id="GO:0016538">
    <property type="term" value="F:cyclin-dependent protein serine/threonine kinase regulator activity"/>
    <property type="evidence" value="ECO:0007669"/>
    <property type="project" value="TreeGrafter"/>
</dbReference>
<dbReference type="InterPro" id="IPR013922">
    <property type="entry name" value="Cyclin_PHO80-like"/>
</dbReference>
<keyword evidence="2" id="KW-1185">Reference proteome</keyword>
<dbReference type="CDD" id="cd20557">
    <property type="entry name" value="CYCLIN_ScPCL1-like"/>
    <property type="match status" value="1"/>
</dbReference>
<evidence type="ECO:0000313" key="2">
    <source>
        <dbReference type="Proteomes" id="UP000245609"/>
    </source>
</evidence>
<name>A0A2T9ZAW1_9FUNG</name>
<dbReference type="GO" id="GO:0005634">
    <property type="term" value="C:nucleus"/>
    <property type="evidence" value="ECO:0007669"/>
    <property type="project" value="TreeGrafter"/>
</dbReference>
<dbReference type="EMBL" id="MBFS01000881">
    <property type="protein sequence ID" value="PVV01690.1"/>
    <property type="molecule type" value="Genomic_DNA"/>
</dbReference>
<sequence>MLRNESSSAILSTKRKISSFSQLQNPPTEISSFSKRLKHSLDQSLNNQPSFLPNYASSSPRHLNGISKPQQINYKPQKFHAPPKHISDVSLPTASQNISLHSHLSSLVRLVCAIIDDIFGDRFRTAPAEFSSLHSFVFQTFKYSRLSLSVLEVAVIYLLRVRSVLAKQKSLKSSLKFDKLQLLALIASLNNSSNLDPSVKSTYYNLVSELLSILSSSLDTSQPNHNFNPNSNYSSSKKFSISHSDLRSLLSTPDYSPPTPNDINPSFAFSLANNPKQQPFPTSIHVSSNQNIPSVPSVPSACSPFTSPPVNIPVMPSNFAQKISDLIKLCNIPDQNTANPCVFDESNFIQSSKNLFVAAIMCSCKYMLDKSYSNKAWNKITKFSTKLLNSIEIQFLSLIDYRLHVTNAEFIRFRNFLS</sequence>
<dbReference type="OrthoDB" id="286814at2759"/>
<gene>
    <name evidence="1" type="ORF">BB560_003875</name>
</gene>
<dbReference type="AlphaFoldDB" id="A0A2T9ZAW1"/>
<reference evidence="1 2" key="1">
    <citation type="journal article" date="2018" name="MBio">
        <title>Comparative Genomics Reveals the Core Gene Toolbox for the Fungus-Insect Symbiosis.</title>
        <authorList>
            <person name="Wang Y."/>
            <person name="Stata M."/>
            <person name="Wang W."/>
            <person name="Stajich J.E."/>
            <person name="White M.M."/>
            <person name="Moncalvo J.M."/>
        </authorList>
    </citation>
    <scope>NUCLEOTIDE SEQUENCE [LARGE SCALE GENOMIC DNA]</scope>
    <source>
        <strain evidence="1 2">SC-DP-2</strain>
    </source>
</reference>
<proteinExistence type="predicted"/>
<dbReference type="STRING" id="133381.A0A2T9ZAW1"/>
<dbReference type="Pfam" id="PF08613">
    <property type="entry name" value="Cyclin"/>
    <property type="match status" value="1"/>
</dbReference>
<dbReference type="PANTHER" id="PTHR15615">
    <property type="match status" value="1"/>
</dbReference>
<organism evidence="1 2">
    <name type="scientific">Smittium megazygosporum</name>
    <dbReference type="NCBI Taxonomy" id="133381"/>
    <lineage>
        <taxon>Eukaryota</taxon>
        <taxon>Fungi</taxon>
        <taxon>Fungi incertae sedis</taxon>
        <taxon>Zoopagomycota</taxon>
        <taxon>Kickxellomycotina</taxon>
        <taxon>Harpellomycetes</taxon>
        <taxon>Harpellales</taxon>
        <taxon>Legeriomycetaceae</taxon>
        <taxon>Smittium</taxon>
    </lineage>
</organism>